<gene>
    <name evidence="2" type="primary">acpP_2</name>
    <name evidence="2" type="ORF">SRB5_53910</name>
</gene>
<feature type="domain" description="Carrier" evidence="1">
    <location>
        <begin position="7"/>
        <end position="82"/>
    </location>
</feature>
<evidence type="ECO:0000313" key="2">
    <source>
        <dbReference type="EMBL" id="MQY15212.1"/>
    </source>
</evidence>
<dbReference type="RefSeq" id="WP_153456046.1">
    <property type="nucleotide sequence ID" value="NZ_WEGJ01000030.1"/>
</dbReference>
<dbReference type="InterPro" id="IPR036736">
    <property type="entry name" value="ACP-like_sf"/>
</dbReference>
<name>A0A7K0CQB7_9ACTN</name>
<dbReference type="SUPFAM" id="SSF47336">
    <property type="entry name" value="ACP-like"/>
    <property type="match status" value="1"/>
</dbReference>
<dbReference type="AlphaFoldDB" id="A0A7K0CQB7"/>
<evidence type="ECO:0000313" key="3">
    <source>
        <dbReference type="Proteomes" id="UP000466345"/>
    </source>
</evidence>
<dbReference type="Gene3D" id="1.10.1200.10">
    <property type="entry name" value="ACP-like"/>
    <property type="match status" value="1"/>
</dbReference>
<keyword evidence="3" id="KW-1185">Reference proteome</keyword>
<organism evidence="2 3">
    <name type="scientific">Streptomyces smaragdinus</name>
    <dbReference type="NCBI Taxonomy" id="2585196"/>
    <lineage>
        <taxon>Bacteria</taxon>
        <taxon>Bacillati</taxon>
        <taxon>Actinomycetota</taxon>
        <taxon>Actinomycetes</taxon>
        <taxon>Kitasatosporales</taxon>
        <taxon>Streptomycetaceae</taxon>
        <taxon>Streptomyces</taxon>
    </lineage>
</organism>
<accession>A0A7K0CQB7</accession>
<dbReference type="Proteomes" id="UP000466345">
    <property type="component" value="Unassembled WGS sequence"/>
</dbReference>
<dbReference type="OrthoDB" id="4564178at2"/>
<proteinExistence type="predicted"/>
<dbReference type="EMBL" id="WEGJ01000030">
    <property type="protein sequence ID" value="MQY15212.1"/>
    <property type="molecule type" value="Genomic_DNA"/>
</dbReference>
<dbReference type="InterPro" id="IPR009081">
    <property type="entry name" value="PP-bd_ACP"/>
</dbReference>
<protein>
    <submittedName>
        <fullName evidence="2">Acyl carrier protein</fullName>
    </submittedName>
</protein>
<dbReference type="Pfam" id="PF00550">
    <property type="entry name" value="PP-binding"/>
    <property type="match status" value="1"/>
</dbReference>
<sequence>MTTVSPSVDVPAVRAIITDILELEDHELTNTSLFIEDHDADSLGAIEILSRMEKDLGVVIPQEDLVKLVNLDAVLAVLATAERRTS</sequence>
<dbReference type="PROSITE" id="PS50075">
    <property type="entry name" value="CARRIER"/>
    <property type="match status" value="1"/>
</dbReference>
<comment type="caution">
    <text evidence="2">The sequence shown here is derived from an EMBL/GenBank/DDBJ whole genome shotgun (WGS) entry which is preliminary data.</text>
</comment>
<reference evidence="2 3" key="1">
    <citation type="submission" date="2019-10" db="EMBL/GenBank/DDBJ databases">
        <title>Streptomyces smaragdinus sp. nov. and Streptomyces fabii sp. nov., isolated from the gut of fungus growing-termite Macrotermes natalensis.</title>
        <authorList>
            <person name="Schwitalla J."/>
            <person name="Benndorf R."/>
            <person name="Martin K."/>
            <person name="De Beer W."/>
            <person name="Kaster A.-K."/>
            <person name="Vollmers J."/>
            <person name="Poulsen M."/>
            <person name="Beemelmanns C."/>
        </authorList>
    </citation>
    <scope>NUCLEOTIDE SEQUENCE [LARGE SCALE GENOMIC DNA]</scope>
    <source>
        <strain evidence="2 3">RB5</strain>
    </source>
</reference>
<evidence type="ECO:0000259" key="1">
    <source>
        <dbReference type="PROSITE" id="PS50075"/>
    </source>
</evidence>